<dbReference type="Pfam" id="PF00226">
    <property type="entry name" value="DnaJ"/>
    <property type="match status" value="1"/>
</dbReference>
<feature type="transmembrane region" description="Helical" evidence="2">
    <location>
        <begin position="826"/>
        <end position="846"/>
    </location>
</feature>
<comment type="caution">
    <text evidence="4">The sequence shown here is derived from an EMBL/GenBank/DDBJ whole genome shotgun (WGS) entry which is preliminary data.</text>
</comment>
<keyword evidence="2" id="KW-1133">Transmembrane helix</keyword>
<feature type="transmembrane region" description="Helical" evidence="2">
    <location>
        <begin position="858"/>
        <end position="890"/>
    </location>
</feature>
<gene>
    <name evidence="4" type="ORF">F0262_17440</name>
</gene>
<evidence type="ECO:0000313" key="5">
    <source>
        <dbReference type="Proteomes" id="UP000572072"/>
    </source>
</evidence>
<evidence type="ECO:0000256" key="2">
    <source>
        <dbReference type="SAM" id="Phobius"/>
    </source>
</evidence>
<dbReference type="InterPro" id="IPR001623">
    <property type="entry name" value="DnaJ_domain"/>
</dbReference>
<dbReference type="Gene3D" id="1.10.287.110">
    <property type="entry name" value="DnaJ domain"/>
    <property type="match status" value="1"/>
</dbReference>
<evidence type="ECO:0000256" key="1">
    <source>
        <dbReference type="ARBA" id="ARBA00023186"/>
    </source>
</evidence>
<dbReference type="CDD" id="cd06257">
    <property type="entry name" value="DnaJ"/>
    <property type="match status" value="1"/>
</dbReference>
<evidence type="ECO:0000259" key="3">
    <source>
        <dbReference type="PROSITE" id="PS50076"/>
    </source>
</evidence>
<dbReference type="InterPro" id="IPR036869">
    <property type="entry name" value="J_dom_sf"/>
</dbReference>
<protein>
    <submittedName>
        <fullName evidence="4">J domain-containing protein</fullName>
    </submittedName>
</protein>
<organism evidence="4 5">
    <name type="scientific">Vibrio rotiferianus</name>
    <dbReference type="NCBI Taxonomy" id="190895"/>
    <lineage>
        <taxon>Bacteria</taxon>
        <taxon>Pseudomonadati</taxon>
        <taxon>Pseudomonadota</taxon>
        <taxon>Gammaproteobacteria</taxon>
        <taxon>Vibrionales</taxon>
        <taxon>Vibrionaceae</taxon>
        <taxon>Vibrio</taxon>
    </lineage>
</organism>
<sequence length="935" mass="108907">MDIWKILGITKTEDETEIKRAYREQLKHNHPEVNPEGFKQLKQAYDLALKSRNAETITQAFPTREKSDTPLSVYKATFDERISDPKVRFDIVGWKKWSEKIALLDLSSQIKISDHALDKIMKRRWFPGELIHCFWQMFNWQRLMKGSEYDQEVADFLVYWGGVQTQIPLEALSEYCATQQRAIMMRIGPLSFSTTYQNIDDFMQWWHTPMPSSEVFHPSQYLLFLKGCQLQGWWPKTVVPEVVEQLNKLHFTALNCDEWLLVANACKEFAMEDLFVQSLNNVLQVNQSSFGLVAEVLSDWFKGQQQDVSMAMAMAVVAAEILQKPKVRWLFPTPWDKEKSKDHARYEFFVDTLSNDKPFAKTMRPLKHGEINDLSDEVYLTLWCGCYGSANDFQQTSARVSKQQRGDDFGLMFQVLGMWLQHKSSELDYPEWLKSSLSLYGNHDWFDIPDLTEEQVLELSSEQWQNLYFRHPLLPDQWFKLLVRKEILTRKLFVRQSRVNWLSSIGFYRVVCPDYQLLSPLGGLRFANDIEWLLHYYHLSPTLQNYSVPLPSTSLDTVGECAITAAKAFLFDPANEHLDEFVDIEKYSDQFILKKLIERRIEHISQNVDYQELAKQSLSSGMHLAAFSRYLIREGQLEGAAACLAILEARLEDWAYLDLYVDVLKLCLEQELDERKIEYIEFRYDDETYLYAVCCACFEEPTGANRFMAKTIPRDSYEVGINYVITLIKTKLDKHNFDKSYIEQLVSKDQISAEQSTIAEIALYHLNSTMQTKLEEDIEQKGKKAKSHNAGIYNKLAFLNIALYVVCRDHLIGLSEIFSTQNTVNISTSISLYAFSLLLFFATYARTTSKINRDVVRLIYPIFYVCTLLFGSFWVGIIQGLVLLVFTYGITKFNLNGKWESSTFHRREVPLFEQIYERKPEPELFRLDADNEMSA</sequence>
<dbReference type="SMART" id="SM00271">
    <property type="entry name" value="DnaJ"/>
    <property type="match status" value="1"/>
</dbReference>
<dbReference type="AlphaFoldDB" id="A0A7Y3ZBS3"/>
<feature type="domain" description="J" evidence="3">
    <location>
        <begin position="2"/>
        <end position="71"/>
    </location>
</feature>
<dbReference type="PROSITE" id="PS50076">
    <property type="entry name" value="DNAJ_2"/>
    <property type="match status" value="1"/>
</dbReference>
<accession>A0A7Y3ZBS3</accession>
<keyword evidence="2" id="KW-0812">Transmembrane</keyword>
<dbReference type="SUPFAM" id="SSF46565">
    <property type="entry name" value="Chaperone J-domain"/>
    <property type="match status" value="1"/>
</dbReference>
<reference evidence="4 5" key="1">
    <citation type="submission" date="2019-08" db="EMBL/GenBank/DDBJ databases">
        <title>Draft genome sequencing and comparative genomics of hatchery-associated Vibrios.</title>
        <authorList>
            <person name="Kehlet-Delgado H."/>
            <person name="Mueller R.S."/>
        </authorList>
    </citation>
    <scope>NUCLEOTIDE SEQUENCE [LARGE SCALE GENOMIC DNA]</scope>
    <source>
        <strain evidence="4 5">00-78-3</strain>
    </source>
</reference>
<dbReference type="Proteomes" id="UP000572072">
    <property type="component" value="Unassembled WGS sequence"/>
</dbReference>
<evidence type="ECO:0000313" key="4">
    <source>
        <dbReference type="EMBL" id="NOH49830.1"/>
    </source>
</evidence>
<keyword evidence="2" id="KW-0472">Membrane</keyword>
<proteinExistence type="predicted"/>
<keyword evidence="1" id="KW-0143">Chaperone</keyword>
<dbReference type="RefSeq" id="WP_171358668.1">
    <property type="nucleotide sequence ID" value="NZ_VTYN01000020.1"/>
</dbReference>
<dbReference type="EMBL" id="VTYN01000020">
    <property type="protein sequence ID" value="NOH49830.1"/>
    <property type="molecule type" value="Genomic_DNA"/>
</dbReference>
<name>A0A7Y3ZBS3_9VIBR</name>